<feature type="compositionally biased region" description="Low complexity" evidence="1">
    <location>
        <begin position="216"/>
        <end position="225"/>
    </location>
</feature>
<sequence length="323" mass="34756">MNWTMLCSESIMYRFVVIGAMPTPAKKMKKNDPSFRRAGSKRYPVERTQTYTLSAGQTILIDVAKGLSAANHRLYRQGKLYHIKLSVTDHSPQSGDLVKQQYQVMTIPDTWYVKKAWELAFAAREEQLSQSARARGRWDDFRVGWTSALQTGTLPVAADLASMISDEAQLSKVHDATASADYGFVMFGAARDTGNALYGMIEQYDQTGNTPDQQPGGAANTDAYADTTADGGMVEAAGDLLSLQGDNAPYDMDSFNGADDGGATYQPVISTTEDGVGRTTLSLWAPLGLLKIVNGSTGSSAVAGSIQVTVSPGTYKGVKALDF</sequence>
<proteinExistence type="predicted"/>
<protein>
    <submittedName>
        <fullName evidence="2">Uncharacterized protein</fullName>
    </submittedName>
</protein>
<organism evidence="2">
    <name type="scientific">uncultured marine virus</name>
    <dbReference type="NCBI Taxonomy" id="186617"/>
    <lineage>
        <taxon>Viruses</taxon>
        <taxon>environmental samples</taxon>
    </lineage>
</organism>
<reference evidence="2" key="1">
    <citation type="journal article" date="2013" name="ISME J.">
        <title>Previously unknown and highly divergent ssDNA viruses populate the oceans.</title>
        <authorList>
            <person name="Labonte J.M."/>
            <person name="Suttle C.A."/>
        </authorList>
    </citation>
    <scope>NUCLEOTIDE SEQUENCE</scope>
</reference>
<feature type="region of interest" description="Disordered" evidence="1">
    <location>
        <begin position="205"/>
        <end position="225"/>
    </location>
</feature>
<evidence type="ECO:0000313" key="2">
    <source>
        <dbReference type="EMBL" id="AGA18319.1"/>
    </source>
</evidence>
<evidence type="ECO:0000256" key="1">
    <source>
        <dbReference type="SAM" id="MobiDB-lite"/>
    </source>
</evidence>
<accession>S4TEH9</accession>
<dbReference type="EMBL" id="JX904260">
    <property type="protein sequence ID" value="AGA18319.1"/>
    <property type="molecule type" value="Genomic_DNA"/>
</dbReference>
<name>S4TEH9_9VIRU</name>